<dbReference type="SMART" id="SM00406">
    <property type="entry name" value="IGv"/>
    <property type="match status" value="5"/>
</dbReference>
<dbReference type="PANTHER" id="PTHR12207:SF25">
    <property type="entry name" value="IMMUNOGLOBULIN SUPERFAMILY MEMBER 2"/>
    <property type="match status" value="1"/>
</dbReference>
<feature type="domain" description="Ig-like" evidence="5">
    <location>
        <begin position="33"/>
        <end position="139"/>
    </location>
</feature>
<feature type="domain" description="Ig-like" evidence="5">
    <location>
        <begin position="766"/>
        <end position="887"/>
    </location>
</feature>
<dbReference type="Proteomes" id="UP001166093">
    <property type="component" value="Unassembled WGS sequence"/>
</dbReference>
<dbReference type="InterPro" id="IPR013783">
    <property type="entry name" value="Ig-like_fold"/>
</dbReference>
<evidence type="ECO:0000256" key="1">
    <source>
        <dbReference type="ARBA" id="ARBA00022729"/>
    </source>
</evidence>
<keyword evidence="2" id="KW-1015">Disulfide bond</keyword>
<evidence type="ECO:0000313" key="6">
    <source>
        <dbReference type="EMBL" id="MBN3275312.1"/>
    </source>
</evidence>
<feature type="domain" description="Ig-like" evidence="5">
    <location>
        <begin position="501"/>
        <end position="626"/>
    </location>
</feature>
<dbReference type="PROSITE" id="PS50835">
    <property type="entry name" value="IG_LIKE"/>
    <property type="match status" value="7"/>
</dbReference>
<dbReference type="EMBL" id="JAAWVQ010049709">
    <property type="protein sequence ID" value="MBN3275312.1"/>
    <property type="molecule type" value="Genomic_DNA"/>
</dbReference>
<dbReference type="Pfam" id="PF13927">
    <property type="entry name" value="Ig_3"/>
    <property type="match status" value="1"/>
</dbReference>
<accession>A0ABS2XM59</accession>
<dbReference type="PANTHER" id="PTHR12207">
    <property type="entry name" value="V-SET AND TRANSMEMBRANE DOMAIN-CONTAINING PROTEIN"/>
    <property type="match status" value="1"/>
</dbReference>
<evidence type="ECO:0000256" key="3">
    <source>
        <dbReference type="ARBA" id="ARBA00023319"/>
    </source>
</evidence>
<feature type="domain" description="Ig-like" evidence="5">
    <location>
        <begin position="628"/>
        <end position="756"/>
    </location>
</feature>
<dbReference type="CDD" id="cd00096">
    <property type="entry name" value="Ig"/>
    <property type="match status" value="1"/>
</dbReference>
<evidence type="ECO:0000256" key="4">
    <source>
        <dbReference type="SAM" id="SignalP"/>
    </source>
</evidence>
<dbReference type="Pfam" id="PF07686">
    <property type="entry name" value="V-set"/>
    <property type="match status" value="4"/>
</dbReference>
<name>A0ABS2XM59_POLSP</name>
<feature type="non-terminal residue" evidence="6">
    <location>
        <position position="1030"/>
    </location>
</feature>
<dbReference type="CDD" id="cd00099">
    <property type="entry name" value="IgV"/>
    <property type="match status" value="1"/>
</dbReference>
<dbReference type="SMART" id="SM00409">
    <property type="entry name" value="IG"/>
    <property type="match status" value="7"/>
</dbReference>
<feature type="chain" id="PRO_5047015059" evidence="4">
    <location>
        <begin position="19"/>
        <end position="1030"/>
    </location>
</feature>
<feature type="domain" description="Ig-like" evidence="5">
    <location>
        <begin position="158"/>
        <end position="272"/>
    </location>
</feature>
<dbReference type="InterPro" id="IPR036179">
    <property type="entry name" value="Ig-like_dom_sf"/>
</dbReference>
<dbReference type="SUPFAM" id="SSF48726">
    <property type="entry name" value="Immunoglobulin"/>
    <property type="match status" value="7"/>
</dbReference>
<dbReference type="SMART" id="SM00408">
    <property type="entry name" value="IGc2"/>
    <property type="match status" value="3"/>
</dbReference>
<dbReference type="InterPro" id="IPR003598">
    <property type="entry name" value="Ig_sub2"/>
</dbReference>
<proteinExistence type="predicted"/>
<keyword evidence="7" id="KW-1185">Reference proteome</keyword>
<feature type="domain" description="Ig-like" evidence="5">
    <location>
        <begin position="897"/>
        <end position="999"/>
    </location>
</feature>
<dbReference type="InterPro" id="IPR007110">
    <property type="entry name" value="Ig-like_dom"/>
</dbReference>
<feature type="signal peptide" evidence="4">
    <location>
        <begin position="1"/>
        <end position="18"/>
    </location>
</feature>
<evidence type="ECO:0000259" key="5">
    <source>
        <dbReference type="PROSITE" id="PS50835"/>
    </source>
</evidence>
<evidence type="ECO:0000256" key="2">
    <source>
        <dbReference type="ARBA" id="ARBA00023157"/>
    </source>
</evidence>
<gene>
    <name evidence="6" type="primary">Igsf3_2</name>
    <name evidence="6" type="ORF">GTO93_0010597</name>
</gene>
<evidence type="ECO:0000313" key="7">
    <source>
        <dbReference type="Proteomes" id="UP001166093"/>
    </source>
</evidence>
<feature type="domain" description="Ig-like" evidence="5">
    <location>
        <begin position="293"/>
        <end position="396"/>
    </location>
</feature>
<reference evidence="6" key="1">
    <citation type="journal article" date="2021" name="Cell">
        <title>Tracing the genetic footprints of vertebrate landing in non-teleost ray-finned fishes.</title>
        <authorList>
            <person name="Bi X."/>
            <person name="Wang K."/>
            <person name="Yang L."/>
            <person name="Pan H."/>
            <person name="Jiang H."/>
            <person name="Wei Q."/>
            <person name="Fang M."/>
            <person name="Yu H."/>
            <person name="Zhu C."/>
            <person name="Cai Y."/>
            <person name="He Y."/>
            <person name="Gan X."/>
            <person name="Zeng H."/>
            <person name="Yu D."/>
            <person name="Zhu Y."/>
            <person name="Jiang H."/>
            <person name="Qiu Q."/>
            <person name="Yang H."/>
            <person name="Zhang Y.E."/>
            <person name="Wang W."/>
            <person name="Zhu M."/>
            <person name="He S."/>
            <person name="Zhang G."/>
        </authorList>
    </citation>
    <scope>NUCLEOTIDE SEQUENCE</scope>
    <source>
        <strain evidence="6">Pddl_001</strain>
    </source>
</reference>
<keyword evidence="1 4" id="KW-0732">Signal</keyword>
<comment type="caution">
    <text evidence="6">The sequence shown here is derived from an EMBL/GenBank/DDBJ whole genome shotgun (WGS) entry which is preliminary data.</text>
</comment>
<keyword evidence="3" id="KW-0393">Immunoglobulin domain</keyword>
<dbReference type="InterPro" id="IPR003599">
    <property type="entry name" value="Ig_sub"/>
</dbReference>
<dbReference type="InterPro" id="IPR013106">
    <property type="entry name" value="Ig_V-set"/>
</dbReference>
<feature type="non-terminal residue" evidence="6">
    <location>
        <position position="1"/>
    </location>
</feature>
<organism evidence="6 7">
    <name type="scientific">Polyodon spathula</name>
    <name type="common">North American paddlefish</name>
    <name type="synonym">Squalus spathula</name>
    <dbReference type="NCBI Taxonomy" id="7913"/>
    <lineage>
        <taxon>Eukaryota</taxon>
        <taxon>Metazoa</taxon>
        <taxon>Chordata</taxon>
        <taxon>Craniata</taxon>
        <taxon>Vertebrata</taxon>
        <taxon>Euteleostomi</taxon>
        <taxon>Actinopterygii</taxon>
        <taxon>Chondrostei</taxon>
        <taxon>Acipenseriformes</taxon>
        <taxon>Polyodontidae</taxon>
        <taxon>Polyodon</taxon>
    </lineage>
</organism>
<sequence length="1030" mass="118221">LASLIFLLCFVLTDYSASQRTVQIQQGQLYRAKGYPVTIACNVSGYETNTQQDFEFSFFSPDNPQQEINIISTKNTNFAYAKYRGRVGQKDIFIERRSRDKVLLHIRKLVDDDTGEYECHTPNTDLKYFGTYNDKMSLTVIEDTLEATLVKETLNKFEGDPLQLKCEVSKQTLQHTHISVTWYLNKTEDLRLPIISLMRDFLLNPGSEYRVRYEAGHIGLDKIGETTYRLSISQLQQSDQGHIYCEASEWIQDPDRSWYQIASKTTATTTVNVQGVGKDFNTQIVTNQGPLIEGDTLEIRCMVEAQNIPDRYFSVVWLRNNEEMASFGPTGVPDIGDNYRARESNRQLKVVKKSNSDYLFIVYRVSKEDSGSYQCRVTEMEKGSGENFIGKTPKFSVEVVLDIRPLQETFKYITCVVLFFFFFNIQPRNDSEPILQFLFYSYSLALECIISNDHWIKCPTQSLCILHVVDLKYLVSRGTCDLYRAVNSLITVILHLFIFIPFFSGSLLTADLKSRTINVRDNNSIILQCKVKGPKVPLSITWTFMAKDSQTENIVVIHYDGKITWGEKTSNFKFKTIVEKTESDSNLKITRASLTEMGKYQCVAEAWINEVQLASVSSNQLEVIVSKPVSKLSISNEPLTIKSKVNANVEIECKIKASTYEDSQFEVSWYANKYDKDVGNKTILITDRNNILMPGELMNSHQMKNKYQSKRCSKSSYKLIILQTDLADSGKYYCVVEEWLQDANNIWYSMDKKSVEIEVDIVSIENKLQVLKTNTTMIVHENKEFKVNCTFSNEVQSTSQFSVIWYYQNSSYAKKTLLKVKHNSVFEFLGGDKELMKRMQFYSPSVGTYTLVIQKADVGDSGIYFCQVDEWIINSKNQLDFQSSDVSGFTNVEIHHPEKKLHVHKRNVSISLVEKQGSFKLNCSIDSISSRESTFEVTWWKRTEQGENQAIFISQRNSTFRFLNGTKSSLLFERPTAELYTLTVQRAVVMDSGSYYCRVKELLLSPRNQWHEIATDTSGTSTVDIKQEGR</sequence>
<dbReference type="InterPro" id="IPR051102">
    <property type="entry name" value="IgSF_V-set/TM_domain"/>
</dbReference>
<protein>
    <submittedName>
        <fullName evidence="6">IGSF3 protein</fullName>
    </submittedName>
</protein>
<dbReference type="Gene3D" id="2.60.40.10">
    <property type="entry name" value="Immunoglobulins"/>
    <property type="match status" value="7"/>
</dbReference>